<feature type="region of interest" description="Disordered" evidence="1">
    <location>
        <begin position="676"/>
        <end position="704"/>
    </location>
</feature>
<proteinExistence type="predicted"/>
<dbReference type="EMBL" id="MT141481">
    <property type="protein sequence ID" value="QJA62784.1"/>
    <property type="molecule type" value="Genomic_DNA"/>
</dbReference>
<organism evidence="2">
    <name type="scientific">viral metagenome</name>
    <dbReference type="NCBI Taxonomy" id="1070528"/>
    <lineage>
        <taxon>unclassified sequences</taxon>
        <taxon>metagenomes</taxon>
        <taxon>organismal metagenomes</taxon>
    </lineage>
</organism>
<dbReference type="AlphaFoldDB" id="A0A6M3IZN2"/>
<name>A0A6M3IZN2_9ZZZZ</name>
<gene>
    <name evidence="2" type="ORF">MM415B00727_0012</name>
</gene>
<protein>
    <recommendedName>
        <fullName evidence="3">Portal protein</fullName>
    </recommendedName>
</protein>
<sequence length="704" mass="80665">MAKRLKSRKDGRSDQEIVDELYTQLFRELAACDDHIETAKSSYGYYYATQEEFGTTPEDFQIIINTVRPDVDHKVAKLLDSEPEGQIRGRGGEDWEEAQIWNDLVSYSRECTGDRHDSWDEIVPKVVYQAKQIGEGMAYVGYDPSEENGWGMVVNEWINSLYCVWDQKAKSAQLRDARWVILLVPREIREVGEQYPELKGKLTESQDESWLAAGMGTGGLDISGWDDEEGMQQEAGLEAPRPLPAPDDEPQVFEVRRWMKKRIYGKRYRERDTGKPAFLTSDEGQPVPMTQKEYKQLPEELQAEFDELDASWAELWETVAIGKHLLRHDLSDLDQAKGGCGQYPFARLSNIWDPRVPKGHGDIEFQQGYEELLCQMATRWIESMFIANAQFLDVVKGALPPSEEHKLEFIGRRPYQSIQRYPGMPRPEFVNSAPTQANLLAAGHNFVRELASQSSQVYDINRGGMPYQTSGRGIRQLIAEAAVTDTLDRRRMESFLRQETYLRISLMQQYMTSYRMAQVVSKLDNDTYWVFIGDTEERTKAFFGLEQLFPKDKQGEPDFSQQPGVFQTQDGKKGKILAIKKREVGDFDLRIVLDSGRERTKAERMDLVEMFAQFATRVPPPVVQWAGELLEVPRQEMLMEGLKQANQQTQMMDQMDQVLRQSGLSMQELGQLAQQVGQRRQQLQPGSNGQADAAEEAQREELLV</sequence>
<accession>A0A6M3IZN2</accession>
<evidence type="ECO:0008006" key="3">
    <source>
        <dbReference type="Google" id="ProtNLM"/>
    </source>
</evidence>
<reference evidence="2" key="1">
    <citation type="submission" date="2020-03" db="EMBL/GenBank/DDBJ databases">
        <title>The deep terrestrial virosphere.</title>
        <authorList>
            <person name="Holmfeldt K."/>
            <person name="Nilsson E."/>
            <person name="Simone D."/>
            <person name="Lopez-Fernandez M."/>
            <person name="Wu X."/>
            <person name="de Brujin I."/>
            <person name="Lundin D."/>
            <person name="Andersson A."/>
            <person name="Bertilsson S."/>
            <person name="Dopson M."/>
        </authorList>
    </citation>
    <scope>NUCLEOTIDE SEQUENCE</scope>
    <source>
        <strain evidence="2">MM415B00727</strain>
    </source>
</reference>
<dbReference type="InterPro" id="IPR032427">
    <property type="entry name" value="P22_portal"/>
</dbReference>
<dbReference type="Pfam" id="PF16510">
    <property type="entry name" value="P22_portal"/>
    <property type="match status" value="2"/>
</dbReference>
<evidence type="ECO:0000256" key="1">
    <source>
        <dbReference type="SAM" id="MobiDB-lite"/>
    </source>
</evidence>
<evidence type="ECO:0000313" key="2">
    <source>
        <dbReference type="EMBL" id="QJA62784.1"/>
    </source>
</evidence>